<dbReference type="GO" id="GO:0003700">
    <property type="term" value="F:DNA-binding transcription factor activity"/>
    <property type="evidence" value="ECO:0007669"/>
    <property type="project" value="TreeGrafter"/>
</dbReference>
<dbReference type="SUPFAM" id="SSF46785">
    <property type="entry name" value="Winged helix' DNA-binding domain"/>
    <property type="match status" value="1"/>
</dbReference>
<accession>A0A2W5N3E9</accession>
<dbReference type="PROSITE" id="PS50042">
    <property type="entry name" value="CNMP_BINDING_3"/>
    <property type="match status" value="1"/>
</dbReference>
<dbReference type="SMART" id="SM00419">
    <property type="entry name" value="HTH_CRP"/>
    <property type="match status" value="1"/>
</dbReference>
<evidence type="ECO:0000256" key="1">
    <source>
        <dbReference type="ARBA" id="ARBA00023015"/>
    </source>
</evidence>
<proteinExistence type="predicted"/>
<dbReference type="EMBL" id="QFPW01000020">
    <property type="protein sequence ID" value="PZQ46889.1"/>
    <property type="molecule type" value="Genomic_DNA"/>
</dbReference>
<dbReference type="InterPro" id="IPR036390">
    <property type="entry name" value="WH_DNA-bd_sf"/>
</dbReference>
<dbReference type="PANTHER" id="PTHR24567">
    <property type="entry name" value="CRP FAMILY TRANSCRIPTIONAL REGULATORY PROTEIN"/>
    <property type="match status" value="1"/>
</dbReference>
<dbReference type="SMART" id="SM00100">
    <property type="entry name" value="cNMP"/>
    <property type="match status" value="1"/>
</dbReference>
<keyword evidence="2" id="KW-0238">DNA-binding</keyword>
<dbReference type="InterPro" id="IPR014710">
    <property type="entry name" value="RmlC-like_jellyroll"/>
</dbReference>
<dbReference type="InterPro" id="IPR012318">
    <property type="entry name" value="HTH_CRP"/>
</dbReference>
<dbReference type="GO" id="GO:0003677">
    <property type="term" value="F:DNA binding"/>
    <property type="evidence" value="ECO:0007669"/>
    <property type="project" value="UniProtKB-KW"/>
</dbReference>
<dbReference type="InterPro" id="IPR018490">
    <property type="entry name" value="cNMP-bd_dom_sf"/>
</dbReference>
<evidence type="ECO:0000256" key="2">
    <source>
        <dbReference type="ARBA" id="ARBA00023125"/>
    </source>
</evidence>
<dbReference type="Proteomes" id="UP000249185">
    <property type="component" value="Unassembled WGS sequence"/>
</dbReference>
<evidence type="ECO:0000259" key="4">
    <source>
        <dbReference type="PROSITE" id="PS50042"/>
    </source>
</evidence>
<dbReference type="CDD" id="cd00038">
    <property type="entry name" value="CAP_ED"/>
    <property type="match status" value="1"/>
</dbReference>
<dbReference type="SUPFAM" id="SSF51206">
    <property type="entry name" value="cAMP-binding domain-like"/>
    <property type="match status" value="1"/>
</dbReference>
<name>A0A2W5N3E9_RHOSU</name>
<dbReference type="Gene3D" id="1.10.10.10">
    <property type="entry name" value="Winged helix-like DNA-binding domain superfamily/Winged helix DNA-binding domain"/>
    <property type="match status" value="1"/>
</dbReference>
<sequence>MMCNDTLWPLDERGWLANQPRDFQAWMLRNGRWQHYAAGQLIYDFGDDPDGLYGLGAGALTLTLPLVTDEPVMLHRAEPGFWLGESALLAHAPRAVALTAATDARVFRVPAARIRALVGGRPAAWRHFYELSHLNASLAVTLLGEVLALTPRARLARILLRHAGGDGRVVARQDELARLLGMTRSSLQRALAGLTEGGAVSGGYGRLVVHDRAALEALRDEA</sequence>
<keyword evidence="1" id="KW-0805">Transcription regulation</keyword>
<dbReference type="Pfam" id="PF13545">
    <property type="entry name" value="HTH_Crp_2"/>
    <property type="match status" value="1"/>
</dbReference>
<evidence type="ECO:0000313" key="5">
    <source>
        <dbReference type="EMBL" id="PZQ46889.1"/>
    </source>
</evidence>
<keyword evidence="3" id="KW-0804">Transcription</keyword>
<evidence type="ECO:0000256" key="3">
    <source>
        <dbReference type="ARBA" id="ARBA00023163"/>
    </source>
</evidence>
<protein>
    <submittedName>
        <fullName evidence="5">Crp/Fnr family transcriptional regulator</fullName>
    </submittedName>
</protein>
<organism evidence="5 6">
    <name type="scientific">Rhodovulum sulfidophilum</name>
    <name type="common">Rhodobacter sulfidophilus</name>
    <dbReference type="NCBI Taxonomy" id="35806"/>
    <lineage>
        <taxon>Bacteria</taxon>
        <taxon>Pseudomonadati</taxon>
        <taxon>Pseudomonadota</taxon>
        <taxon>Alphaproteobacteria</taxon>
        <taxon>Rhodobacterales</taxon>
        <taxon>Paracoccaceae</taxon>
        <taxon>Rhodovulum</taxon>
    </lineage>
</organism>
<reference evidence="5 6" key="1">
    <citation type="submission" date="2017-08" db="EMBL/GenBank/DDBJ databases">
        <title>Infants hospitalized years apart are colonized by the same room-sourced microbial strains.</title>
        <authorList>
            <person name="Brooks B."/>
            <person name="Olm M.R."/>
            <person name="Firek B.A."/>
            <person name="Baker R."/>
            <person name="Thomas B.C."/>
            <person name="Morowitz M.J."/>
            <person name="Banfield J.F."/>
        </authorList>
    </citation>
    <scope>NUCLEOTIDE SEQUENCE [LARGE SCALE GENOMIC DNA]</scope>
    <source>
        <strain evidence="5">S2_005_002_R2_34</strain>
    </source>
</reference>
<gene>
    <name evidence="5" type="ORF">DI556_19195</name>
</gene>
<dbReference type="GO" id="GO:0005829">
    <property type="term" value="C:cytosol"/>
    <property type="evidence" value="ECO:0007669"/>
    <property type="project" value="TreeGrafter"/>
</dbReference>
<dbReference type="InterPro" id="IPR000595">
    <property type="entry name" value="cNMP-bd_dom"/>
</dbReference>
<dbReference type="AlphaFoldDB" id="A0A2W5N3E9"/>
<dbReference type="Gene3D" id="2.60.120.10">
    <property type="entry name" value="Jelly Rolls"/>
    <property type="match status" value="1"/>
</dbReference>
<evidence type="ECO:0000313" key="6">
    <source>
        <dbReference type="Proteomes" id="UP000249185"/>
    </source>
</evidence>
<dbReference type="InterPro" id="IPR036388">
    <property type="entry name" value="WH-like_DNA-bd_sf"/>
</dbReference>
<dbReference type="PANTHER" id="PTHR24567:SF26">
    <property type="entry name" value="REGULATORY PROTEIN YEIL"/>
    <property type="match status" value="1"/>
</dbReference>
<comment type="caution">
    <text evidence="5">The sequence shown here is derived from an EMBL/GenBank/DDBJ whole genome shotgun (WGS) entry which is preliminary data.</text>
</comment>
<dbReference type="Pfam" id="PF00027">
    <property type="entry name" value="cNMP_binding"/>
    <property type="match status" value="1"/>
</dbReference>
<feature type="domain" description="Cyclic nucleotide-binding" evidence="4">
    <location>
        <begin position="35"/>
        <end position="130"/>
    </location>
</feature>
<dbReference type="InterPro" id="IPR050397">
    <property type="entry name" value="Env_Response_Regulators"/>
</dbReference>